<dbReference type="EMBL" id="CAEKDK010000002">
    <property type="protein sequence ID" value="CAB4269277.1"/>
    <property type="molecule type" value="Genomic_DNA"/>
</dbReference>
<reference evidence="3 4" key="2">
    <citation type="submission" date="2020-05" db="EMBL/GenBank/DDBJ databases">
        <authorList>
            <person name="Campoy J."/>
            <person name="Schneeberger K."/>
            <person name="Spophaly S."/>
        </authorList>
    </citation>
    <scope>NUCLEOTIDE SEQUENCE [LARGE SCALE GENOMIC DNA]</scope>
    <source>
        <strain evidence="3">PruArmRojPasFocal</strain>
    </source>
</reference>
<protein>
    <recommendedName>
        <fullName evidence="6">Secreted protein</fullName>
    </recommendedName>
</protein>
<feature type="signal peptide" evidence="1">
    <location>
        <begin position="1"/>
        <end position="23"/>
    </location>
</feature>
<dbReference type="EMBL" id="CAEKKB010000002">
    <property type="protein sequence ID" value="CAB4299645.1"/>
    <property type="molecule type" value="Genomic_DNA"/>
</dbReference>
<dbReference type="AlphaFoldDB" id="A0A6J5WHT9"/>
<keyword evidence="5" id="KW-1185">Reference proteome</keyword>
<sequence>MAHHKEHVEVLLWSLYYAKLLLCCSYNEDGRNQRGPWKCNWEQSFLPLIPYQESPRHEPLPRYLDYRNAFFQLQNRSDLQGKRRLQHQEWLLLPLKTSICMTNINAALACTAM</sequence>
<evidence type="ECO:0000313" key="2">
    <source>
        <dbReference type="EMBL" id="CAB4269277.1"/>
    </source>
</evidence>
<accession>A0A6J5WHT9</accession>
<dbReference type="Proteomes" id="UP000507222">
    <property type="component" value="Unassembled WGS sequence"/>
</dbReference>
<evidence type="ECO:0000256" key="1">
    <source>
        <dbReference type="SAM" id="SignalP"/>
    </source>
</evidence>
<feature type="chain" id="PRO_5036388627" description="Secreted protein" evidence="1">
    <location>
        <begin position="24"/>
        <end position="113"/>
    </location>
</feature>
<organism evidence="3 5">
    <name type="scientific">Prunus armeniaca</name>
    <name type="common">Apricot</name>
    <name type="synonym">Armeniaca vulgaris</name>
    <dbReference type="NCBI Taxonomy" id="36596"/>
    <lineage>
        <taxon>Eukaryota</taxon>
        <taxon>Viridiplantae</taxon>
        <taxon>Streptophyta</taxon>
        <taxon>Embryophyta</taxon>
        <taxon>Tracheophyta</taxon>
        <taxon>Spermatophyta</taxon>
        <taxon>Magnoliopsida</taxon>
        <taxon>eudicotyledons</taxon>
        <taxon>Gunneridae</taxon>
        <taxon>Pentapetalae</taxon>
        <taxon>rosids</taxon>
        <taxon>fabids</taxon>
        <taxon>Rosales</taxon>
        <taxon>Rosaceae</taxon>
        <taxon>Amygdaloideae</taxon>
        <taxon>Amygdaleae</taxon>
        <taxon>Prunus</taxon>
    </lineage>
</organism>
<gene>
    <name evidence="2" type="ORF">CURHAP_LOCUS14731</name>
    <name evidence="3" type="ORF">ORAREDHAP_LOCUS14256</name>
</gene>
<evidence type="ECO:0000313" key="5">
    <source>
        <dbReference type="Proteomes" id="UP000507245"/>
    </source>
</evidence>
<dbReference type="Proteomes" id="UP000507245">
    <property type="component" value="Unassembled WGS sequence"/>
</dbReference>
<evidence type="ECO:0000313" key="3">
    <source>
        <dbReference type="EMBL" id="CAB4299645.1"/>
    </source>
</evidence>
<evidence type="ECO:0008006" key="6">
    <source>
        <dbReference type="Google" id="ProtNLM"/>
    </source>
</evidence>
<reference evidence="5" key="1">
    <citation type="journal article" date="2020" name="Genome Biol.">
        <title>Gamete binning: chromosome-level and haplotype-resolved genome assembly enabled by high-throughput single-cell sequencing of gamete genomes.</title>
        <authorList>
            <person name="Campoy J.A."/>
            <person name="Sun H."/>
            <person name="Goel M."/>
            <person name="Jiao W.-B."/>
            <person name="Folz-Donahue K."/>
            <person name="Wang N."/>
            <person name="Rubio M."/>
            <person name="Liu C."/>
            <person name="Kukat C."/>
            <person name="Ruiz D."/>
            <person name="Huettel B."/>
            <person name="Schneeberger K."/>
        </authorList>
    </citation>
    <scope>NUCLEOTIDE SEQUENCE [LARGE SCALE GENOMIC DNA]</scope>
    <source>
        <strain evidence="5">cv. Rojo Pasion</strain>
    </source>
</reference>
<proteinExistence type="predicted"/>
<evidence type="ECO:0000313" key="4">
    <source>
        <dbReference type="Proteomes" id="UP000507222"/>
    </source>
</evidence>
<keyword evidence="1" id="KW-0732">Signal</keyword>
<name>A0A6J5WHT9_PRUAR</name>